<dbReference type="Gene3D" id="3.30.70.1120">
    <property type="entry name" value="TT1725-like"/>
    <property type="match status" value="1"/>
</dbReference>
<dbReference type="PANTHER" id="PTHR36441:SF1">
    <property type="entry name" value="DUF503 DOMAIN-CONTAINING PROTEIN"/>
    <property type="match status" value="1"/>
</dbReference>
<dbReference type="RefSeq" id="WP_120192219.1">
    <property type="nucleotide sequence ID" value="NZ_RAPK01000007.1"/>
</dbReference>
<protein>
    <recommendedName>
        <fullName evidence="3">DUF503 domain-containing protein</fullName>
    </recommendedName>
</protein>
<dbReference type="AlphaFoldDB" id="A0A419V5S2"/>
<dbReference type="EMBL" id="RAPK01000007">
    <property type="protein sequence ID" value="RKD75335.1"/>
    <property type="molecule type" value="Genomic_DNA"/>
</dbReference>
<name>A0A419V5S2_9BACL</name>
<sequence>MIGAVHFECLIHSAYSLKDKRSVLLRLKNKIRKHCNVSIAEMDYHDTWNLTALSAVTVANSKKAAEKELAHVLEWADREMEIERTITTYEWL</sequence>
<dbReference type="PANTHER" id="PTHR36441">
    <property type="entry name" value="HYPOTHETICAL CYTOSOLIC PROTEIN"/>
    <property type="match status" value="1"/>
</dbReference>
<dbReference type="Pfam" id="PF04456">
    <property type="entry name" value="DUF503"/>
    <property type="match status" value="1"/>
</dbReference>
<keyword evidence="2" id="KW-1185">Reference proteome</keyword>
<proteinExistence type="predicted"/>
<evidence type="ECO:0000313" key="1">
    <source>
        <dbReference type="EMBL" id="RKD75335.1"/>
    </source>
</evidence>
<dbReference type="Proteomes" id="UP000285120">
    <property type="component" value="Unassembled WGS sequence"/>
</dbReference>
<dbReference type="OrthoDB" id="9809023at2"/>
<dbReference type="InterPro" id="IPR036746">
    <property type="entry name" value="TT1725-like_sf"/>
</dbReference>
<gene>
    <name evidence="1" type="ORF">ATL39_1034</name>
</gene>
<comment type="caution">
    <text evidence="1">The sequence shown here is derived from an EMBL/GenBank/DDBJ whole genome shotgun (WGS) entry which is preliminary data.</text>
</comment>
<evidence type="ECO:0000313" key="2">
    <source>
        <dbReference type="Proteomes" id="UP000285120"/>
    </source>
</evidence>
<evidence type="ECO:0008006" key="3">
    <source>
        <dbReference type="Google" id="ProtNLM"/>
    </source>
</evidence>
<dbReference type="SUPFAM" id="SSF103007">
    <property type="entry name" value="Hypothetical protein TT1725"/>
    <property type="match status" value="1"/>
</dbReference>
<organism evidence="1 2">
    <name type="scientific">Sinobaca qinghaiensis</name>
    <dbReference type="NCBI Taxonomy" id="342944"/>
    <lineage>
        <taxon>Bacteria</taxon>
        <taxon>Bacillati</taxon>
        <taxon>Bacillota</taxon>
        <taxon>Bacilli</taxon>
        <taxon>Bacillales</taxon>
        <taxon>Sporolactobacillaceae</taxon>
        <taxon>Sinobaca</taxon>
    </lineage>
</organism>
<reference evidence="1 2" key="1">
    <citation type="submission" date="2018-09" db="EMBL/GenBank/DDBJ databases">
        <title>Genomic Encyclopedia of Archaeal and Bacterial Type Strains, Phase II (KMG-II): from individual species to whole genera.</title>
        <authorList>
            <person name="Goeker M."/>
        </authorList>
    </citation>
    <scope>NUCLEOTIDE SEQUENCE [LARGE SCALE GENOMIC DNA]</scope>
    <source>
        <strain evidence="1 2">DSM 17008</strain>
    </source>
</reference>
<accession>A0A419V5S2</accession>
<dbReference type="InterPro" id="IPR007546">
    <property type="entry name" value="DUF503"/>
</dbReference>